<dbReference type="GO" id="GO:0032543">
    <property type="term" value="P:mitochondrial translation"/>
    <property type="evidence" value="ECO:0007669"/>
    <property type="project" value="TreeGrafter"/>
</dbReference>
<dbReference type="Pfam" id="PF00133">
    <property type="entry name" value="tRNA-synt_1"/>
    <property type="match status" value="1"/>
</dbReference>
<keyword evidence="5" id="KW-0030">Aminoacyl-tRNA synthetase</keyword>
<dbReference type="GO" id="GO:0005739">
    <property type="term" value="C:mitochondrion"/>
    <property type="evidence" value="ECO:0007669"/>
    <property type="project" value="TreeGrafter"/>
</dbReference>
<evidence type="ECO:0000256" key="4">
    <source>
        <dbReference type="ARBA" id="ARBA00022917"/>
    </source>
</evidence>
<sequence>MRLSSSIFCKGKSRNFWSSTIILAKASESPYTNIILLPKTKFPLRAKAAKREHLFRDRCTKDLYPWQLKNNPKGLFILHDGPPYANGNVHSGHAMNKILKDIVNRYKMLQGHKVFYRPGWDCHGLPIELKALEQIRINIRKIAREKDISEVDKQRHSVMGDWANPYLTLSNDYEIRQLRVLTDMIKNGHIYRQLKPVYWSTSSKSALAESELEYKEDHVSKSIHV</sequence>
<keyword evidence="1" id="KW-0436">Ligase</keyword>
<feature type="domain" description="Aminoacyl-tRNA synthetase class Ia" evidence="6">
    <location>
        <begin position="69"/>
        <end position="218"/>
    </location>
</feature>
<comment type="caution">
    <text evidence="7">The sequence shown here is derived from an EMBL/GenBank/DDBJ whole genome shotgun (WGS) entry which is preliminary data.</text>
</comment>
<dbReference type="PANTHER" id="PTHR42765">
    <property type="entry name" value="SOLEUCYL-TRNA SYNTHETASE"/>
    <property type="match status" value="1"/>
</dbReference>
<keyword evidence="3" id="KW-0067">ATP-binding</keyword>
<evidence type="ECO:0000256" key="2">
    <source>
        <dbReference type="ARBA" id="ARBA00022741"/>
    </source>
</evidence>
<dbReference type="AlphaFoldDB" id="A0A9P6X363"/>
<evidence type="ECO:0000256" key="5">
    <source>
        <dbReference type="ARBA" id="ARBA00023146"/>
    </source>
</evidence>
<evidence type="ECO:0000259" key="6">
    <source>
        <dbReference type="Pfam" id="PF00133"/>
    </source>
</evidence>
<reference evidence="7" key="1">
    <citation type="journal article" date="2020" name="Microb. Genom.">
        <title>Genetic diversity of clinical and environmental Mucorales isolates obtained from an investigation of mucormycosis cases among solid organ transplant recipients.</title>
        <authorList>
            <person name="Nguyen M.H."/>
            <person name="Kaul D."/>
            <person name="Muto C."/>
            <person name="Cheng S.J."/>
            <person name="Richter R.A."/>
            <person name="Bruno V.M."/>
            <person name="Liu G."/>
            <person name="Beyhan S."/>
            <person name="Sundermann A.J."/>
            <person name="Mounaud S."/>
            <person name="Pasculle A.W."/>
            <person name="Nierman W.C."/>
            <person name="Driscoll E."/>
            <person name="Cumbie R."/>
            <person name="Clancy C.J."/>
            <person name="Dupont C.L."/>
        </authorList>
    </citation>
    <scope>NUCLEOTIDE SEQUENCE</scope>
    <source>
        <strain evidence="7">GL11</strain>
    </source>
</reference>
<keyword evidence="8" id="KW-1185">Reference proteome</keyword>
<dbReference type="PANTHER" id="PTHR42765:SF1">
    <property type="entry name" value="ISOLEUCINE--TRNA LIGASE, MITOCHONDRIAL"/>
    <property type="match status" value="1"/>
</dbReference>
<evidence type="ECO:0000256" key="3">
    <source>
        <dbReference type="ARBA" id="ARBA00022840"/>
    </source>
</evidence>
<evidence type="ECO:0000313" key="7">
    <source>
        <dbReference type="EMBL" id="KAG1304174.1"/>
    </source>
</evidence>
<evidence type="ECO:0000313" key="8">
    <source>
        <dbReference type="Proteomes" id="UP000716291"/>
    </source>
</evidence>
<proteinExistence type="predicted"/>
<dbReference type="InterPro" id="IPR002300">
    <property type="entry name" value="aa-tRNA-synth_Ia"/>
</dbReference>
<dbReference type="InterPro" id="IPR014729">
    <property type="entry name" value="Rossmann-like_a/b/a_fold"/>
</dbReference>
<name>A0A9P6X363_RHIOR</name>
<organism evidence="7 8">
    <name type="scientific">Rhizopus oryzae</name>
    <name type="common">Mucormycosis agent</name>
    <name type="synonym">Rhizopus arrhizus var. delemar</name>
    <dbReference type="NCBI Taxonomy" id="64495"/>
    <lineage>
        <taxon>Eukaryota</taxon>
        <taxon>Fungi</taxon>
        <taxon>Fungi incertae sedis</taxon>
        <taxon>Mucoromycota</taxon>
        <taxon>Mucoromycotina</taxon>
        <taxon>Mucoromycetes</taxon>
        <taxon>Mucorales</taxon>
        <taxon>Mucorineae</taxon>
        <taxon>Rhizopodaceae</taxon>
        <taxon>Rhizopus</taxon>
    </lineage>
</organism>
<dbReference type="Gene3D" id="3.40.50.620">
    <property type="entry name" value="HUPs"/>
    <property type="match status" value="1"/>
</dbReference>
<dbReference type="InterPro" id="IPR050081">
    <property type="entry name" value="Ile-tRNA_ligase"/>
</dbReference>
<keyword evidence="4" id="KW-0648">Protein biosynthesis</keyword>
<dbReference type="GO" id="GO:0005524">
    <property type="term" value="F:ATP binding"/>
    <property type="evidence" value="ECO:0007669"/>
    <property type="project" value="UniProtKB-KW"/>
</dbReference>
<accession>A0A9P6X363</accession>
<protein>
    <recommendedName>
        <fullName evidence="6">Aminoacyl-tRNA synthetase class Ia domain-containing protein</fullName>
    </recommendedName>
</protein>
<dbReference type="GO" id="GO:0006428">
    <property type="term" value="P:isoleucyl-tRNA aminoacylation"/>
    <property type="evidence" value="ECO:0007669"/>
    <property type="project" value="TreeGrafter"/>
</dbReference>
<dbReference type="SUPFAM" id="SSF52374">
    <property type="entry name" value="Nucleotidylyl transferase"/>
    <property type="match status" value="1"/>
</dbReference>
<keyword evidence="2" id="KW-0547">Nucleotide-binding</keyword>
<dbReference type="GO" id="GO:0004822">
    <property type="term" value="F:isoleucine-tRNA ligase activity"/>
    <property type="evidence" value="ECO:0007669"/>
    <property type="project" value="TreeGrafter"/>
</dbReference>
<gene>
    <name evidence="7" type="ORF">G6F64_009433</name>
</gene>
<evidence type="ECO:0000256" key="1">
    <source>
        <dbReference type="ARBA" id="ARBA00022598"/>
    </source>
</evidence>
<dbReference type="Proteomes" id="UP000716291">
    <property type="component" value="Unassembled WGS sequence"/>
</dbReference>
<dbReference type="EMBL" id="JAANQT010001718">
    <property type="protein sequence ID" value="KAG1304174.1"/>
    <property type="molecule type" value="Genomic_DNA"/>
</dbReference>